<dbReference type="InterPro" id="IPR017911">
    <property type="entry name" value="MacB-like_ATP-bd"/>
</dbReference>
<dbReference type="GO" id="GO:0046677">
    <property type="term" value="P:response to antibiotic"/>
    <property type="evidence" value="ECO:0007669"/>
    <property type="project" value="UniProtKB-KW"/>
</dbReference>
<protein>
    <submittedName>
        <fullName evidence="9">Putative ABC transport system ATP-binding protein</fullName>
    </submittedName>
</protein>
<evidence type="ECO:0000313" key="9">
    <source>
        <dbReference type="EMBL" id="MBB5017404.1"/>
    </source>
</evidence>
<dbReference type="GO" id="GO:0022857">
    <property type="term" value="F:transmembrane transporter activity"/>
    <property type="evidence" value="ECO:0007669"/>
    <property type="project" value="TreeGrafter"/>
</dbReference>
<evidence type="ECO:0000259" key="8">
    <source>
        <dbReference type="PROSITE" id="PS50893"/>
    </source>
</evidence>
<keyword evidence="6" id="KW-0046">Antibiotic resistance</keyword>
<accession>A0A840MDM4</accession>
<dbReference type="GO" id="GO:0098796">
    <property type="term" value="C:membrane protein complex"/>
    <property type="evidence" value="ECO:0007669"/>
    <property type="project" value="UniProtKB-ARBA"/>
</dbReference>
<organism evidence="9 10">
    <name type="scientific">Chitinivorax tropicus</name>
    <dbReference type="NCBI Taxonomy" id="714531"/>
    <lineage>
        <taxon>Bacteria</taxon>
        <taxon>Pseudomonadati</taxon>
        <taxon>Pseudomonadota</taxon>
        <taxon>Betaproteobacteria</taxon>
        <taxon>Chitinivorax</taxon>
    </lineage>
</organism>
<comment type="similarity">
    <text evidence="7">Belongs to the ABC transporter superfamily. Macrolide exporter (TC 3.A.1.122) family.</text>
</comment>
<gene>
    <name evidence="9" type="ORF">HNQ59_000668</name>
</gene>
<dbReference type="Proteomes" id="UP000575898">
    <property type="component" value="Unassembled WGS sequence"/>
</dbReference>
<evidence type="ECO:0000256" key="5">
    <source>
        <dbReference type="ARBA" id="ARBA00022989"/>
    </source>
</evidence>
<dbReference type="GO" id="GO:0005524">
    <property type="term" value="F:ATP binding"/>
    <property type="evidence" value="ECO:0007669"/>
    <property type="project" value="UniProtKB-KW"/>
</dbReference>
<feature type="domain" description="ABC transporter" evidence="8">
    <location>
        <begin position="19"/>
        <end position="243"/>
    </location>
</feature>
<keyword evidence="5" id="KW-0812">Transmembrane</keyword>
<evidence type="ECO:0000256" key="2">
    <source>
        <dbReference type="ARBA" id="ARBA00022475"/>
    </source>
</evidence>
<dbReference type="InterPro" id="IPR003439">
    <property type="entry name" value="ABC_transporter-like_ATP-bd"/>
</dbReference>
<evidence type="ECO:0000256" key="3">
    <source>
        <dbReference type="ARBA" id="ARBA00022741"/>
    </source>
</evidence>
<keyword evidence="5" id="KW-0472">Membrane</keyword>
<dbReference type="EMBL" id="JACHHY010000003">
    <property type="protein sequence ID" value="MBB5017404.1"/>
    <property type="molecule type" value="Genomic_DNA"/>
</dbReference>
<evidence type="ECO:0000256" key="6">
    <source>
        <dbReference type="ARBA" id="ARBA00023251"/>
    </source>
</evidence>
<keyword evidence="2" id="KW-1003">Cell membrane</keyword>
<comment type="caution">
    <text evidence="9">The sequence shown here is derived from an EMBL/GenBank/DDBJ whole genome shotgun (WGS) entry which is preliminary data.</text>
</comment>
<evidence type="ECO:0000313" key="10">
    <source>
        <dbReference type="Proteomes" id="UP000575898"/>
    </source>
</evidence>
<evidence type="ECO:0000256" key="4">
    <source>
        <dbReference type="ARBA" id="ARBA00022840"/>
    </source>
</evidence>
<keyword evidence="5" id="KW-1133">Transmembrane helix</keyword>
<dbReference type="PANTHER" id="PTHR24220">
    <property type="entry name" value="IMPORT ATP-BINDING PROTEIN"/>
    <property type="match status" value="1"/>
</dbReference>
<dbReference type="PANTHER" id="PTHR24220:SF659">
    <property type="entry name" value="TRANSPORTER, PUTATIVE-RELATED"/>
    <property type="match status" value="1"/>
</dbReference>
<proteinExistence type="inferred from homology"/>
<dbReference type="FunFam" id="3.40.50.300:FF:000032">
    <property type="entry name" value="Export ABC transporter ATP-binding protein"/>
    <property type="match status" value="1"/>
</dbReference>
<keyword evidence="10" id="KW-1185">Reference proteome</keyword>
<dbReference type="PROSITE" id="PS00211">
    <property type="entry name" value="ABC_TRANSPORTER_1"/>
    <property type="match status" value="1"/>
</dbReference>
<dbReference type="Gene3D" id="3.40.50.300">
    <property type="entry name" value="P-loop containing nucleotide triphosphate hydrolases"/>
    <property type="match status" value="1"/>
</dbReference>
<dbReference type="AlphaFoldDB" id="A0A840MDM4"/>
<dbReference type="Pfam" id="PF00005">
    <property type="entry name" value="ABC_tran"/>
    <property type="match status" value="1"/>
</dbReference>
<dbReference type="PROSITE" id="PS50893">
    <property type="entry name" value="ABC_TRANSPORTER_2"/>
    <property type="match status" value="1"/>
</dbReference>
<dbReference type="GO" id="GO:0016887">
    <property type="term" value="F:ATP hydrolysis activity"/>
    <property type="evidence" value="ECO:0007669"/>
    <property type="project" value="InterPro"/>
</dbReference>
<dbReference type="InterPro" id="IPR027417">
    <property type="entry name" value="P-loop_NTPase"/>
</dbReference>
<evidence type="ECO:0000256" key="1">
    <source>
        <dbReference type="ARBA" id="ARBA00022448"/>
    </source>
</evidence>
<dbReference type="InterPro" id="IPR017871">
    <property type="entry name" value="ABC_transporter-like_CS"/>
</dbReference>
<sequence length="243" mass="26233">MHPDPQLTMHLSPPSAAVVELNGIHKHYRLGQVTVAALHDIQLTIGAGEFAALWGPSGSGKTSLLNIIGLIDTPTGGQLKLAGQDPARLNDRARARLRNHSIGYVFQHFNLIPVLSALENVALPLSMRGMSRRQAQDKAAVTLEQVGLASKLSMRPDALSGGQRQRVALARALVIEPALVVADEPTANLDAATGEAMIQLMRDINRQRGVTFLFSTHDPRLIHAVDRLIRLADGRLQPTEEAA</sequence>
<dbReference type="InterPro" id="IPR015854">
    <property type="entry name" value="ABC_transpr_LolD-like"/>
</dbReference>
<dbReference type="CDD" id="cd03255">
    <property type="entry name" value="ABC_MJ0796_LolCDE_FtsE"/>
    <property type="match status" value="1"/>
</dbReference>
<keyword evidence="3" id="KW-0547">Nucleotide-binding</keyword>
<keyword evidence="1" id="KW-0813">Transport</keyword>
<reference evidence="9 10" key="1">
    <citation type="submission" date="2020-08" db="EMBL/GenBank/DDBJ databases">
        <title>Genomic Encyclopedia of Type Strains, Phase IV (KMG-IV): sequencing the most valuable type-strain genomes for metagenomic binning, comparative biology and taxonomic classification.</title>
        <authorList>
            <person name="Goeker M."/>
        </authorList>
    </citation>
    <scope>NUCLEOTIDE SEQUENCE [LARGE SCALE GENOMIC DNA]</scope>
    <source>
        <strain evidence="9 10">DSM 27165</strain>
    </source>
</reference>
<dbReference type="SUPFAM" id="SSF52540">
    <property type="entry name" value="P-loop containing nucleoside triphosphate hydrolases"/>
    <property type="match status" value="1"/>
</dbReference>
<keyword evidence="4 9" id="KW-0067">ATP-binding</keyword>
<evidence type="ECO:0000256" key="7">
    <source>
        <dbReference type="ARBA" id="ARBA00038388"/>
    </source>
</evidence>
<dbReference type="GO" id="GO:0005886">
    <property type="term" value="C:plasma membrane"/>
    <property type="evidence" value="ECO:0007669"/>
    <property type="project" value="TreeGrafter"/>
</dbReference>
<dbReference type="RefSeq" id="WP_246490830.1">
    <property type="nucleotide sequence ID" value="NZ_JACHHY010000003.1"/>
</dbReference>
<name>A0A840MDM4_9PROT</name>
<dbReference type="InterPro" id="IPR003593">
    <property type="entry name" value="AAA+_ATPase"/>
</dbReference>
<dbReference type="SMART" id="SM00382">
    <property type="entry name" value="AAA"/>
    <property type="match status" value="1"/>
</dbReference>